<dbReference type="PANTHER" id="PTHR34448:SF1">
    <property type="entry name" value="BLL6088 PROTEIN"/>
    <property type="match status" value="1"/>
</dbReference>
<keyword evidence="2" id="KW-0645">Protease</keyword>
<protein>
    <submittedName>
        <fullName evidence="2">Leucyl aminopeptidase</fullName>
    </submittedName>
</protein>
<gene>
    <name evidence="2" type="ORF">E3J68_02110</name>
</gene>
<evidence type="ECO:0000313" key="3">
    <source>
        <dbReference type="Proteomes" id="UP000316517"/>
    </source>
</evidence>
<dbReference type="Pfam" id="PF26233">
    <property type="entry name" value="NicX"/>
    <property type="match status" value="1"/>
</dbReference>
<proteinExistence type="predicted"/>
<keyword evidence="2" id="KW-0378">Hydrolase</keyword>
<name>A0A523TFQ8_UNCAE</name>
<dbReference type="PANTHER" id="PTHR34448">
    <property type="entry name" value="AMINOPEPTIDASE"/>
    <property type="match status" value="1"/>
</dbReference>
<keyword evidence="1" id="KW-0479">Metal-binding</keyword>
<dbReference type="InterPro" id="IPR058739">
    <property type="entry name" value="NicX"/>
</dbReference>
<dbReference type="InterPro" id="IPR052170">
    <property type="entry name" value="M29_Exopeptidase"/>
</dbReference>
<accession>A0A523TFQ8</accession>
<dbReference type="SUPFAM" id="SSF144052">
    <property type="entry name" value="Thermophilic metalloprotease-like"/>
    <property type="match status" value="1"/>
</dbReference>
<evidence type="ECO:0000256" key="1">
    <source>
        <dbReference type="ARBA" id="ARBA00022723"/>
    </source>
</evidence>
<dbReference type="GO" id="GO:0046872">
    <property type="term" value="F:metal ion binding"/>
    <property type="evidence" value="ECO:0007669"/>
    <property type="project" value="UniProtKB-KW"/>
</dbReference>
<dbReference type="AlphaFoldDB" id="A0A523TFQ8"/>
<dbReference type="GO" id="GO:0004177">
    <property type="term" value="F:aminopeptidase activity"/>
    <property type="evidence" value="ECO:0007669"/>
    <property type="project" value="UniProtKB-KW"/>
</dbReference>
<comment type="caution">
    <text evidence="2">The sequence shown here is derived from an EMBL/GenBank/DDBJ whole genome shotgun (WGS) entry which is preliminary data.</text>
</comment>
<organism evidence="2 3">
    <name type="scientific">Aerophobetes bacterium</name>
    <dbReference type="NCBI Taxonomy" id="2030807"/>
    <lineage>
        <taxon>Bacteria</taxon>
        <taxon>Candidatus Aerophobota</taxon>
    </lineage>
</organism>
<reference evidence="2 3" key="1">
    <citation type="submission" date="2019-03" db="EMBL/GenBank/DDBJ databases">
        <title>Metabolic potential of uncultured bacteria and archaea associated with petroleum seepage in deep-sea sediments.</title>
        <authorList>
            <person name="Dong X."/>
            <person name="Hubert C."/>
        </authorList>
    </citation>
    <scope>NUCLEOTIDE SEQUENCE [LARGE SCALE GENOMIC DNA]</scope>
    <source>
        <strain evidence="2">E44_bin3</strain>
    </source>
</reference>
<evidence type="ECO:0000313" key="2">
    <source>
        <dbReference type="EMBL" id="TET29176.1"/>
    </source>
</evidence>
<keyword evidence="2" id="KW-0031">Aminopeptidase</keyword>
<dbReference type="Proteomes" id="UP000316517">
    <property type="component" value="Unassembled WGS sequence"/>
</dbReference>
<sequence>MPTISDLELFKAAYKTVKEIIRVKEGENLLITIDSISDFRVAEEMAKAGEALGAKVMVAWHSTPKGYGKATDPYLPAPLIAACPEADAWIELNNQWLLYSTPWERAVTNGRTRNLMLGGLSTDQLIRCIGEVDIEAQIAFQEKVVEITKRAKKMKIVNAAGTNIEFENDPHRPFANEHIADKPGGHFLTGQIGWAPREETINGTLVFDGAISGGGKADIGVVSKPVIYEVKKGRIKEIRGGKEAEIVKKWFEKLNDPTMYLVAHVCYGFNPNAKLGYTATEDERIWGSTEWGFGYQGPMYSGGEPRVAASHIDGICLACSVSCDEEPLTEEGEVVHPDLVELAKACGH</sequence>
<dbReference type="EMBL" id="SOJT01000093">
    <property type="protein sequence ID" value="TET29176.1"/>
    <property type="molecule type" value="Genomic_DNA"/>
</dbReference>